<keyword evidence="2" id="KW-1185">Reference proteome</keyword>
<protein>
    <submittedName>
        <fullName evidence="1">Gas vesicle protein GvpG</fullName>
    </submittedName>
</protein>
<organism evidence="1 2">
    <name type="scientific">Streptomyces meridianus</name>
    <dbReference type="NCBI Taxonomy" id="2938945"/>
    <lineage>
        <taxon>Bacteria</taxon>
        <taxon>Bacillati</taxon>
        <taxon>Actinomycetota</taxon>
        <taxon>Actinomycetes</taxon>
        <taxon>Kitasatosporales</taxon>
        <taxon>Streptomycetaceae</taxon>
        <taxon>Streptomyces</taxon>
    </lineage>
</organism>
<proteinExistence type="predicted"/>
<dbReference type="EMBL" id="JAMQGM010000051">
    <property type="protein sequence ID" value="MCM2580110.1"/>
    <property type="molecule type" value="Genomic_DNA"/>
</dbReference>
<sequence length="88" mass="10326">MGLITQILTSPLAPVRGTWWVLDQVVLTAERQYYDPAPVMQELRELEQDLLDGRIDEAEFDRREDELLDRLEWLEARQRELDARSGQG</sequence>
<comment type="caution">
    <text evidence="1">The sequence shown here is derived from an EMBL/GenBank/DDBJ whole genome shotgun (WGS) entry which is preliminary data.</text>
</comment>
<reference evidence="1" key="1">
    <citation type="journal article" date="2023" name="Int. J. Syst. Evol. Microbiol.">
        <title>Streptomyces meridianus sp. nov. isolated from brackish water of the Tagus estuary in Alcochete, Portugal.</title>
        <authorList>
            <person name="Santos J.D.N."/>
            <person name="Klimek D."/>
            <person name="Calusinska M."/>
            <person name="Lobo Da Cunha A."/>
            <person name="Catita J."/>
            <person name="Goncalves H."/>
            <person name="Gonzalez I."/>
            <person name="Reyes F."/>
            <person name="Lage O.M."/>
        </authorList>
    </citation>
    <scope>NUCLEOTIDE SEQUENCE</scope>
    <source>
        <strain evidence="1">MTZ3.1</strain>
    </source>
</reference>
<evidence type="ECO:0000313" key="1">
    <source>
        <dbReference type="EMBL" id="MCM2580110.1"/>
    </source>
</evidence>
<name>A0ABT0XCV7_9ACTN</name>
<evidence type="ECO:0000313" key="2">
    <source>
        <dbReference type="Proteomes" id="UP001167160"/>
    </source>
</evidence>
<gene>
    <name evidence="1" type="ORF">M1E25_22635</name>
</gene>
<dbReference type="Proteomes" id="UP001167160">
    <property type="component" value="Unassembled WGS sequence"/>
</dbReference>
<accession>A0ABT0XCV7</accession>
<dbReference type="RefSeq" id="WP_251418636.1">
    <property type="nucleotide sequence ID" value="NZ_JAMQGM010000051.1"/>
</dbReference>
<dbReference type="Pfam" id="PF05120">
    <property type="entry name" value="GvpG"/>
    <property type="match status" value="1"/>
</dbReference>
<dbReference type="InterPro" id="IPR007804">
    <property type="entry name" value="GvpG"/>
</dbReference>